<evidence type="ECO:0000313" key="4">
    <source>
        <dbReference type="Proteomes" id="UP000265618"/>
    </source>
</evidence>
<dbReference type="InterPro" id="IPR000504">
    <property type="entry name" value="RRM_dom"/>
</dbReference>
<name>A0A9K3D7Z6_9EUKA</name>
<protein>
    <recommendedName>
        <fullName evidence="2">RRM domain-containing protein</fullName>
    </recommendedName>
</protein>
<evidence type="ECO:0000259" key="2">
    <source>
        <dbReference type="PROSITE" id="PS50102"/>
    </source>
</evidence>
<accession>A0A9K3D7Z6</accession>
<keyword evidence="4" id="KW-1185">Reference proteome</keyword>
<dbReference type="CDD" id="cd00590">
    <property type="entry name" value="RRM_SF"/>
    <property type="match status" value="1"/>
</dbReference>
<feature type="domain" description="RRM" evidence="2">
    <location>
        <begin position="2"/>
        <end position="80"/>
    </location>
</feature>
<dbReference type="InterPro" id="IPR012677">
    <property type="entry name" value="Nucleotide-bd_a/b_plait_sf"/>
</dbReference>
<dbReference type="EMBL" id="BDIP01005740">
    <property type="protein sequence ID" value="GIQ90080.1"/>
    <property type="molecule type" value="Genomic_DNA"/>
</dbReference>
<dbReference type="PROSITE" id="PS50102">
    <property type="entry name" value="RRM"/>
    <property type="match status" value="1"/>
</dbReference>
<gene>
    <name evidence="3" type="ORF">KIPB_012732</name>
</gene>
<evidence type="ECO:0000313" key="3">
    <source>
        <dbReference type="EMBL" id="GIQ90080.1"/>
    </source>
</evidence>
<dbReference type="Gene3D" id="3.30.70.330">
    <property type="match status" value="1"/>
</dbReference>
<evidence type="ECO:0000256" key="1">
    <source>
        <dbReference type="PROSITE-ProRule" id="PRU00176"/>
    </source>
</evidence>
<dbReference type="GO" id="GO:0003723">
    <property type="term" value="F:RNA binding"/>
    <property type="evidence" value="ECO:0007669"/>
    <property type="project" value="UniProtKB-UniRule"/>
</dbReference>
<dbReference type="InterPro" id="IPR035979">
    <property type="entry name" value="RBD_domain_sf"/>
</dbReference>
<sequence length="145" mass="16565">MPIVYLSGIGRPVDYAKFIAKFAEYGFDVSTSIIRVSGGRTYVKFAFVKVESEEIANKMIADLDGKELWEDKLRVEISTQVSEEQFEVMWARRQEIEAKGIEPRHRRTIHVSGLGDLDFETVVAKFAAHAKVQESKRPELREEEG</sequence>
<dbReference type="Proteomes" id="UP000265618">
    <property type="component" value="Unassembled WGS sequence"/>
</dbReference>
<dbReference type="SUPFAM" id="SSF54928">
    <property type="entry name" value="RNA-binding domain, RBD"/>
    <property type="match status" value="1"/>
</dbReference>
<organism evidence="3 4">
    <name type="scientific">Kipferlia bialata</name>
    <dbReference type="NCBI Taxonomy" id="797122"/>
    <lineage>
        <taxon>Eukaryota</taxon>
        <taxon>Metamonada</taxon>
        <taxon>Carpediemonas-like organisms</taxon>
        <taxon>Kipferlia</taxon>
    </lineage>
</organism>
<dbReference type="OrthoDB" id="19742at2759"/>
<feature type="non-terminal residue" evidence="3">
    <location>
        <position position="1"/>
    </location>
</feature>
<keyword evidence="1" id="KW-0694">RNA-binding</keyword>
<reference evidence="3 4" key="1">
    <citation type="journal article" date="2018" name="PLoS ONE">
        <title>The draft genome of Kipferlia bialata reveals reductive genome evolution in fornicate parasites.</title>
        <authorList>
            <person name="Tanifuji G."/>
            <person name="Takabayashi S."/>
            <person name="Kume K."/>
            <person name="Takagi M."/>
            <person name="Nakayama T."/>
            <person name="Kamikawa R."/>
            <person name="Inagaki Y."/>
            <person name="Hashimoto T."/>
        </authorList>
    </citation>
    <scope>NUCLEOTIDE SEQUENCE [LARGE SCALE GENOMIC DNA]</scope>
    <source>
        <strain evidence="3">NY0173</strain>
    </source>
</reference>
<dbReference type="AlphaFoldDB" id="A0A9K3D7Z6"/>
<comment type="caution">
    <text evidence="3">The sequence shown here is derived from an EMBL/GenBank/DDBJ whole genome shotgun (WGS) entry which is preliminary data.</text>
</comment>
<proteinExistence type="predicted"/>